<proteinExistence type="predicted"/>
<feature type="domain" description="TOG" evidence="5">
    <location>
        <begin position="287"/>
        <end position="523"/>
    </location>
</feature>
<feature type="domain" description="TOG" evidence="5">
    <location>
        <begin position="3"/>
        <end position="234"/>
    </location>
</feature>
<evidence type="ECO:0000259" key="5">
    <source>
        <dbReference type="SMART" id="SM01349"/>
    </source>
</evidence>
<name>A0ABY8ULR2_TETOB</name>
<feature type="region of interest" description="Disordered" evidence="4">
    <location>
        <begin position="1145"/>
        <end position="1193"/>
    </location>
</feature>
<feature type="compositionally biased region" description="Low complexity" evidence="4">
    <location>
        <begin position="535"/>
        <end position="603"/>
    </location>
</feature>
<dbReference type="SMART" id="SM01349">
    <property type="entry name" value="TOG"/>
    <property type="match status" value="4"/>
</dbReference>
<dbReference type="SUPFAM" id="SSF48371">
    <property type="entry name" value="ARM repeat"/>
    <property type="match status" value="2"/>
</dbReference>
<evidence type="ECO:0000313" key="6">
    <source>
        <dbReference type="EMBL" id="WIA20538.1"/>
    </source>
</evidence>
<gene>
    <name evidence="6" type="ORF">OEZ85_004931</name>
</gene>
<feature type="domain" description="TOG" evidence="5">
    <location>
        <begin position="629"/>
        <end position="861"/>
    </location>
</feature>
<keyword evidence="2" id="KW-0963">Cytoplasm</keyword>
<dbReference type="InterPro" id="IPR034085">
    <property type="entry name" value="TOG"/>
</dbReference>
<accession>A0ABY8ULR2</accession>
<protein>
    <recommendedName>
        <fullName evidence="5">TOG domain-containing protein</fullName>
    </recommendedName>
</protein>
<dbReference type="Gene3D" id="1.25.10.10">
    <property type="entry name" value="Leucine-rich Repeat Variant"/>
    <property type="match status" value="4"/>
</dbReference>
<comment type="subcellular location">
    <subcellularLocation>
        <location evidence="1">Cytoplasm</location>
        <location evidence="1">Cytoskeleton</location>
    </subcellularLocation>
</comment>
<dbReference type="Proteomes" id="UP001244341">
    <property type="component" value="Chromosome 12b"/>
</dbReference>
<reference evidence="6 7" key="1">
    <citation type="submission" date="2023-05" db="EMBL/GenBank/DDBJ databases">
        <title>A 100% complete, gapless, phased diploid assembly of the Scenedesmus obliquus UTEX 3031 genome.</title>
        <authorList>
            <person name="Biondi T.C."/>
            <person name="Hanschen E.R."/>
            <person name="Kwon T."/>
            <person name="Eng W."/>
            <person name="Kruse C.P.S."/>
            <person name="Koehler S.I."/>
            <person name="Kunde Y."/>
            <person name="Gleasner C.D."/>
            <person name="You Mak K.T."/>
            <person name="Polle J."/>
            <person name="Hovde B.T."/>
            <person name="Starkenburg S.R."/>
        </authorList>
    </citation>
    <scope>NUCLEOTIDE SEQUENCE [LARGE SCALE GENOMIC DNA]</scope>
    <source>
        <strain evidence="6 7">DOE0152z</strain>
    </source>
</reference>
<dbReference type="InterPro" id="IPR011989">
    <property type="entry name" value="ARM-like"/>
</dbReference>
<dbReference type="PANTHER" id="PTHR12609">
    <property type="entry name" value="MICROTUBULE ASSOCIATED PROTEIN XMAP215"/>
    <property type="match status" value="1"/>
</dbReference>
<feature type="compositionally biased region" description="Gly residues" evidence="4">
    <location>
        <begin position="604"/>
        <end position="616"/>
    </location>
</feature>
<sequence length="1398" mass="144059">MADEATVLAEAAKLPLEERAAHSNWKVRSAAYEFIKSKCSSVFDDSDPCLAEFADVFPKASADGNAAALDKALEALQAFLEKASDAAASRIARSVSSNIVAKALGSRPSTVAKGNDCLAAFVEVEQAEKVTTALVEGYSHKVPKVVVGALDATLFLVRSFGGRAMPAQQILKGMAGMFESKDAKARALVKEIVAELARWMGPELIRGALFEKMRDAQKADVEALLAELPAGRPKPERLTRKEAAKAAAAAAAAVPSSAAGEGGEAAAGAAASAAAVEEEPEQIDSYEFAEPRDIIPELKKDFWDGIVSAKWSERKAACTTLKELAAYPRLAPGDFGDVNRELKKIISKDSNIQVVAEAMNSIAAICKSLRKDYRGACMTFCPVILEKFKDKAAVVGKAAAEALDAMSRYSISLVDVAEDIAVALAHQNPKVKESSLIWLAGCVPRDLTKAAAGKLVAGVVPAAVKCTDEGAPSIREAALNFLVQLALKAGSLGALEKGLTKMDDAKRKKLEEMLQEAAKARKAGGAAAAAPAAAAAAPSRGSSSRSLRAPASGGPSPLTSPRGSSSGPSARPAAAAASRSTAVRGSAAGKPPAGAGRASRPAAAGGGGAAAAGGGGDAVVDESALSGGLLNEHEAKSRLGELLGEELVAALADAQWKVRLEAMETVVAKAQAPEAADCVQPLVQGVAHLPGWDDKNFQVLSRQFEVIRCCAAYPSFGKTDALVAVMGATDKLADLKLKEAAFQMLLAASEAVGPQLVASLLHKRAAAHKNPKVLTEAINWISLAIGEFLLPSFNVASLLTWAKEDLGSANAATRTAAVQLLGCLHTFLGPPLGDMVRADLKPALMATVEAEFAKQPQQSGFSAKRVSRVAAAAAASGAAGGARKGGARTAAAAAAAEEPPSMDDLLPRADISGQITGELVGKLTSTNWKERQEALFEVEGILAAAGGRIQPCVGDLMPALKGRFNDSNKNLIALALTLLAKLAKAMGRGIAREARPVLGPALRCLCDSKPFVRAAVVEMLEAWASVAPCDAPFEELLEILPSPKCVSEGMQAAIAWMASVYSSSCSSRASSDDCVAAAVKAAAIGAGYKTVPVREAAGQLMEALVTCVGAQAVQGAVQKLDKKLQQTAADALAKASAAVGTGPAPAAAAAAGGGSRPGTASAASRPASRPGTAGSRSTAGGSAASSRPGTAASGAAVRSSVATSSSMGRGSVAASSAAGLAAALGGGDEGPLLSIDRNKEERARKARFKSSKFEIRPEELQELEAQLGALAAPAPFAISCNLHKFEIRPEELQELEAQLGALAAPAPFAISYNPHFNLFLQARFKSSKFEIRPEELQELEAQLGALAAPGLRANLFAKDFKKQILAADALRNWIAAREYDSVAEVCIAGTHLLLHQMY</sequence>
<evidence type="ECO:0000256" key="3">
    <source>
        <dbReference type="ARBA" id="ARBA00023212"/>
    </source>
</evidence>
<dbReference type="InterPro" id="IPR048491">
    <property type="entry name" value="XMAP215_CLASP_TOG"/>
</dbReference>
<dbReference type="Pfam" id="PF21041">
    <property type="entry name" value="XMAP215_CLASP_TOG"/>
    <property type="match status" value="2"/>
</dbReference>
<feature type="compositionally biased region" description="Low complexity" evidence="4">
    <location>
        <begin position="1157"/>
        <end position="1193"/>
    </location>
</feature>
<dbReference type="InterPro" id="IPR045110">
    <property type="entry name" value="XMAP215"/>
</dbReference>
<evidence type="ECO:0000313" key="7">
    <source>
        <dbReference type="Proteomes" id="UP001244341"/>
    </source>
</evidence>
<dbReference type="InterPro" id="IPR016024">
    <property type="entry name" value="ARM-type_fold"/>
</dbReference>
<evidence type="ECO:0000256" key="2">
    <source>
        <dbReference type="ARBA" id="ARBA00022490"/>
    </source>
</evidence>
<dbReference type="EMBL" id="CP126219">
    <property type="protein sequence ID" value="WIA20538.1"/>
    <property type="molecule type" value="Genomic_DNA"/>
</dbReference>
<feature type="domain" description="TOG" evidence="5">
    <location>
        <begin position="904"/>
        <end position="1144"/>
    </location>
</feature>
<evidence type="ECO:0000256" key="4">
    <source>
        <dbReference type="SAM" id="MobiDB-lite"/>
    </source>
</evidence>
<organism evidence="6 7">
    <name type="scientific">Tetradesmus obliquus</name>
    <name type="common">Green alga</name>
    <name type="synonym">Acutodesmus obliquus</name>
    <dbReference type="NCBI Taxonomy" id="3088"/>
    <lineage>
        <taxon>Eukaryota</taxon>
        <taxon>Viridiplantae</taxon>
        <taxon>Chlorophyta</taxon>
        <taxon>core chlorophytes</taxon>
        <taxon>Chlorophyceae</taxon>
        <taxon>CS clade</taxon>
        <taxon>Sphaeropleales</taxon>
        <taxon>Scenedesmaceae</taxon>
        <taxon>Tetradesmus</taxon>
    </lineage>
</organism>
<keyword evidence="7" id="KW-1185">Reference proteome</keyword>
<evidence type="ECO:0000256" key="1">
    <source>
        <dbReference type="ARBA" id="ARBA00004245"/>
    </source>
</evidence>
<keyword evidence="3" id="KW-0206">Cytoskeleton</keyword>
<feature type="region of interest" description="Disordered" evidence="4">
    <location>
        <begin position="535"/>
        <end position="616"/>
    </location>
</feature>